<reference evidence="1 4" key="2">
    <citation type="submission" date="2019-10" db="EMBL/GenBank/DDBJ databases">
        <title>Prolixibacter strains distinguished by the presence of nitrate reductase genes were adept at nitrate-dependent anaerobic corrosion of metallic iron and carbon steel.</title>
        <authorList>
            <person name="Iino T."/>
            <person name="Shono N."/>
            <person name="Ito K."/>
            <person name="Nakamura R."/>
            <person name="Sueoka K."/>
            <person name="Harayama S."/>
            <person name="Ohkuma M."/>
        </authorList>
    </citation>
    <scope>NUCLEOTIDE SEQUENCE [LARGE SCALE GENOMIC DNA]</scope>
    <source>
        <strain evidence="1 4">MIC1-1</strain>
    </source>
</reference>
<evidence type="ECO:0000313" key="1">
    <source>
        <dbReference type="EMBL" id="GET23444.1"/>
    </source>
</evidence>
<comment type="caution">
    <text evidence="2">The sequence shown here is derived from an EMBL/GenBank/DDBJ whole genome shotgun (WGS) entry which is preliminary data.</text>
</comment>
<evidence type="ECO:0000313" key="3">
    <source>
        <dbReference type="Proteomes" id="UP000240621"/>
    </source>
</evidence>
<sequence>MKTQVTNSAKKVIVTFMIVLTVSVMNIANAQGISGFTAMLSPVNAITGTGVEKMTALVNNEINDSELQVEDWMSSDNYWRVNEQDGQLQVEDWMSNENYWGVKEQADFSDSPLTVENWMSSDTYWTGGHQEKDDNLAIESWMASNEYWGVK</sequence>
<proteinExistence type="predicted"/>
<reference evidence="2 3" key="1">
    <citation type="submission" date="2018-03" db="EMBL/GenBank/DDBJ databases">
        <title>Genomic Encyclopedia of Archaeal and Bacterial Type Strains, Phase II (KMG-II): from individual species to whole genera.</title>
        <authorList>
            <person name="Goeker M."/>
        </authorList>
    </citation>
    <scope>NUCLEOTIDE SEQUENCE [LARGE SCALE GENOMIC DNA]</scope>
    <source>
        <strain evidence="2 3">DSM 27267</strain>
    </source>
</reference>
<dbReference type="Proteomes" id="UP000396862">
    <property type="component" value="Unassembled WGS sequence"/>
</dbReference>
<protein>
    <submittedName>
        <fullName evidence="2">Uncharacterized protein</fullName>
    </submittedName>
</protein>
<dbReference type="EMBL" id="BLAU01000001">
    <property type="protein sequence ID" value="GET23444.1"/>
    <property type="molecule type" value="Genomic_DNA"/>
</dbReference>
<name>A0A2P8CG57_9BACT</name>
<dbReference type="AlphaFoldDB" id="A0A2P8CG57"/>
<gene>
    <name evidence="2" type="ORF">CLV93_103320</name>
    <name evidence="1" type="ORF">JCM18694_36900</name>
</gene>
<dbReference type="Proteomes" id="UP000240621">
    <property type="component" value="Unassembled WGS sequence"/>
</dbReference>
<organism evidence="2 3">
    <name type="scientific">Prolixibacter denitrificans</name>
    <dbReference type="NCBI Taxonomy" id="1541063"/>
    <lineage>
        <taxon>Bacteria</taxon>
        <taxon>Pseudomonadati</taxon>
        <taxon>Bacteroidota</taxon>
        <taxon>Bacteroidia</taxon>
        <taxon>Marinilabiliales</taxon>
        <taxon>Prolixibacteraceae</taxon>
        <taxon>Prolixibacter</taxon>
    </lineage>
</organism>
<keyword evidence="4" id="KW-1185">Reference proteome</keyword>
<dbReference type="EMBL" id="PYGC01000003">
    <property type="protein sequence ID" value="PSK83902.1"/>
    <property type="molecule type" value="Genomic_DNA"/>
</dbReference>
<evidence type="ECO:0000313" key="4">
    <source>
        <dbReference type="Proteomes" id="UP000396862"/>
    </source>
</evidence>
<evidence type="ECO:0000313" key="2">
    <source>
        <dbReference type="EMBL" id="PSK83902.1"/>
    </source>
</evidence>
<dbReference type="RefSeq" id="WP_106541727.1">
    <property type="nucleotide sequence ID" value="NZ_BLAU01000001.1"/>
</dbReference>
<accession>A0A2P8CG57</accession>
<dbReference type="OrthoDB" id="1122082at2"/>